<evidence type="ECO:0000313" key="5">
    <source>
        <dbReference type="Proteomes" id="UP001108029"/>
    </source>
</evidence>
<dbReference type="InterPro" id="IPR025948">
    <property type="entry name" value="HTH-like_dom"/>
</dbReference>
<dbReference type="Gene3D" id="1.10.10.10">
    <property type="entry name" value="Winged helix-like DNA-binding domain superfamily/Winged helix DNA-binding domain"/>
    <property type="match status" value="1"/>
</dbReference>
<accession>A0A9Q3VTC3</accession>
<sequence length="414" mass="45996">MARPSPYPPELRERAVRMVAEIRPNYPTEWAAMKAVAAKLGIGAAETVRTWVRKTEVDAGQRPGVTSEGAAEIKRLRAENAELRRANEILKAASGFLRGRARPAVEALVAFIDAHRQVFGVEPICRVLTSHGLKIATSTYYAARNRTPSDRSVRDRELKTQISRVHADDFGVYGVRKVWRQLHREGIPVARCTVARLMRDLGLEGARRGKKIRTTVRDDGHERSADLLQRDFTASRPNERWVADFTYVATWSGIVYVAFVVDVFSRAIVGWSAATSKRAKLVLDALDMALWRRDRAGTPAGPGLVHHSDAGSQYTSFAFTAHLIEAGIDASIGTVGDALDNALMESQIGLYKTELIKPRRPWHGLADVELATAEWVDWFNNQRLHTAIGDIPPHEHETNHYAQHQPQPAAGVNA</sequence>
<dbReference type="EMBL" id="JAJSBI010000019">
    <property type="protein sequence ID" value="MCD9878071.1"/>
    <property type="molecule type" value="Genomic_DNA"/>
</dbReference>
<dbReference type="PANTHER" id="PTHR46889:SF4">
    <property type="entry name" value="TRANSPOSASE INSO FOR INSERTION SEQUENCE ELEMENT IS911B-RELATED"/>
    <property type="match status" value="1"/>
</dbReference>
<dbReference type="InterPro" id="IPR036388">
    <property type="entry name" value="WH-like_DNA-bd_sf"/>
</dbReference>
<dbReference type="RefSeq" id="WP_232652254.1">
    <property type="nucleotide sequence ID" value="NZ_JAJSBI010000019.1"/>
</dbReference>
<feature type="domain" description="Integrase catalytic" evidence="3">
    <location>
        <begin position="233"/>
        <end position="400"/>
    </location>
</feature>
<dbReference type="InterPro" id="IPR050900">
    <property type="entry name" value="Transposase_IS3/IS150/IS904"/>
</dbReference>
<dbReference type="InterPro" id="IPR036397">
    <property type="entry name" value="RNaseH_sf"/>
</dbReference>
<evidence type="ECO:0000313" key="4">
    <source>
        <dbReference type="EMBL" id="MCD9878071.1"/>
    </source>
</evidence>
<dbReference type="InterPro" id="IPR012337">
    <property type="entry name" value="RNaseH-like_sf"/>
</dbReference>
<dbReference type="Pfam" id="PF00665">
    <property type="entry name" value="rve"/>
    <property type="match status" value="1"/>
</dbReference>
<dbReference type="Proteomes" id="UP001108029">
    <property type="component" value="Unassembled WGS sequence"/>
</dbReference>
<name>A0A9Q3VTC3_9ACTN</name>
<comment type="caution">
    <text evidence="4">The sequence shown here is derived from an EMBL/GenBank/DDBJ whole genome shotgun (WGS) entry which is preliminary data.</text>
</comment>
<dbReference type="NCBIfam" id="NF033516">
    <property type="entry name" value="transpos_IS3"/>
    <property type="match status" value="1"/>
</dbReference>
<protein>
    <submittedName>
        <fullName evidence="4">IS3 family transposase</fullName>
    </submittedName>
</protein>
<feature type="region of interest" description="Disordered" evidence="2">
    <location>
        <begin position="392"/>
        <end position="414"/>
    </location>
</feature>
<dbReference type="SUPFAM" id="SSF46689">
    <property type="entry name" value="Homeodomain-like"/>
    <property type="match status" value="1"/>
</dbReference>
<dbReference type="GO" id="GO:0003676">
    <property type="term" value="F:nucleic acid binding"/>
    <property type="evidence" value="ECO:0007669"/>
    <property type="project" value="InterPro"/>
</dbReference>
<dbReference type="PANTHER" id="PTHR46889">
    <property type="entry name" value="TRANSPOSASE INSF FOR INSERTION SEQUENCE IS3B-RELATED"/>
    <property type="match status" value="1"/>
</dbReference>
<comment type="function">
    <text evidence="1">Involved in the transposition of the insertion sequence.</text>
</comment>
<dbReference type="AlphaFoldDB" id="A0A9Q3VTC3"/>
<evidence type="ECO:0000259" key="3">
    <source>
        <dbReference type="PROSITE" id="PS50994"/>
    </source>
</evidence>
<dbReference type="InterPro" id="IPR001584">
    <property type="entry name" value="Integrase_cat-core"/>
</dbReference>
<reference evidence="4" key="1">
    <citation type="submission" date="2021-12" db="EMBL/GenBank/DDBJ databases">
        <authorList>
            <person name="Lee J.-H."/>
            <person name="Kim S.-B."/>
        </authorList>
    </citation>
    <scope>NUCLEOTIDE SEQUENCE</scope>
    <source>
        <strain evidence="4">NR30</strain>
    </source>
</reference>
<dbReference type="GO" id="GO:0015074">
    <property type="term" value="P:DNA integration"/>
    <property type="evidence" value="ECO:0007669"/>
    <property type="project" value="InterPro"/>
</dbReference>
<dbReference type="Pfam" id="PF13333">
    <property type="entry name" value="rve_2"/>
    <property type="match status" value="1"/>
</dbReference>
<dbReference type="InterPro" id="IPR009057">
    <property type="entry name" value="Homeodomain-like_sf"/>
</dbReference>
<dbReference type="InterPro" id="IPR048020">
    <property type="entry name" value="Transpos_IS3"/>
</dbReference>
<dbReference type="Gene3D" id="3.30.420.10">
    <property type="entry name" value="Ribonuclease H-like superfamily/Ribonuclease H"/>
    <property type="match status" value="1"/>
</dbReference>
<proteinExistence type="predicted"/>
<dbReference type="PROSITE" id="PS50994">
    <property type="entry name" value="INTEGRASE"/>
    <property type="match status" value="1"/>
</dbReference>
<dbReference type="SUPFAM" id="SSF53098">
    <property type="entry name" value="Ribonuclease H-like"/>
    <property type="match status" value="1"/>
</dbReference>
<organism evidence="4 5">
    <name type="scientific">Streptomyces guryensis</name>
    <dbReference type="NCBI Taxonomy" id="2886947"/>
    <lineage>
        <taxon>Bacteria</taxon>
        <taxon>Bacillati</taxon>
        <taxon>Actinomycetota</taxon>
        <taxon>Actinomycetes</taxon>
        <taxon>Kitasatosporales</taxon>
        <taxon>Streptomycetaceae</taxon>
        <taxon>Streptomyces</taxon>
    </lineage>
</organism>
<evidence type="ECO:0000256" key="2">
    <source>
        <dbReference type="SAM" id="MobiDB-lite"/>
    </source>
</evidence>
<evidence type="ECO:0000256" key="1">
    <source>
        <dbReference type="ARBA" id="ARBA00002286"/>
    </source>
</evidence>
<keyword evidence="5" id="KW-1185">Reference proteome</keyword>
<gene>
    <name evidence="4" type="ORF">LJ657_31540</name>
</gene>
<dbReference type="Pfam" id="PF13276">
    <property type="entry name" value="HTH_21"/>
    <property type="match status" value="1"/>
</dbReference>